<reference evidence="1" key="1">
    <citation type="submission" date="2020-05" db="EMBL/GenBank/DDBJ databases">
        <title>Large-scale comparative analyses of tick genomes elucidate their genetic diversity and vector capacities.</title>
        <authorList>
            <person name="Jia N."/>
            <person name="Wang J."/>
            <person name="Shi W."/>
            <person name="Du L."/>
            <person name="Sun Y."/>
            <person name="Zhan W."/>
            <person name="Jiang J."/>
            <person name="Wang Q."/>
            <person name="Zhang B."/>
            <person name="Ji P."/>
            <person name="Sakyi L.B."/>
            <person name="Cui X."/>
            <person name="Yuan T."/>
            <person name="Jiang B."/>
            <person name="Yang W."/>
            <person name="Lam T.T.-Y."/>
            <person name="Chang Q."/>
            <person name="Ding S."/>
            <person name="Wang X."/>
            <person name="Zhu J."/>
            <person name="Ruan X."/>
            <person name="Zhao L."/>
            <person name="Wei J."/>
            <person name="Que T."/>
            <person name="Du C."/>
            <person name="Cheng J."/>
            <person name="Dai P."/>
            <person name="Han X."/>
            <person name="Huang E."/>
            <person name="Gao Y."/>
            <person name="Liu J."/>
            <person name="Shao H."/>
            <person name="Ye R."/>
            <person name="Li L."/>
            <person name="Wei W."/>
            <person name="Wang X."/>
            <person name="Wang C."/>
            <person name="Yang T."/>
            <person name="Huo Q."/>
            <person name="Li W."/>
            <person name="Guo W."/>
            <person name="Chen H."/>
            <person name="Zhou L."/>
            <person name="Ni X."/>
            <person name="Tian J."/>
            <person name="Zhou Y."/>
            <person name="Sheng Y."/>
            <person name="Liu T."/>
            <person name="Pan Y."/>
            <person name="Xia L."/>
            <person name="Li J."/>
            <person name="Zhao F."/>
            <person name="Cao W."/>
        </authorList>
    </citation>
    <scope>NUCLEOTIDE SEQUENCE</scope>
    <source>
        <strain evidence="1">Dsil-2018</strain>
    </source>
</reference>
<dbReference type="EMBL" id="CM023470">
    <property type="protein sequence ID" value="KAH7977946.1"/>
    <property type="molecule type" value="Genomic_DNA"/>
</dbReference>
<protein>
    <submittedName>
        <fullName evidence="1">Uncharacterized protein</fullName>
    </submittedName>
</protein>
<sequence length="131" mass="14725">MKTDIYNLDEAAFFYKMLPKGTFTTAGGFSSGGKQSKEPVTVLFGANATDVDKLPLLILGKAEKPRCCRNATIPKECIYRSNKRAWMTAAIFEDYVRLLDRRFDTKNRQVLFIIDKCPSHGNIDNLKAIAV</sequence>
<comment type="caution">
    <text evidence="1">The sequence shown here is derived from an EMBL/GenBank/DDBJ whole genome shotgun (WGS) entry which is preliminary data.</text>
</comment>
<accession>A0ACB8DUC6</accession>
<evidence type="ECO:0000313" key="2">
    <source>
        <dbReference type="Proteomes" id="UP000821865"/>
    </source>
</evidence>
<proteinExistence type="predicted"/>
<name>A0ACB8DUC6_DERSI</name>
<evidence type="ECO:0000313" key="1">
    <source>
        <dbReference type="EMBL" id="KAH7977946.1"/>
    </source>
</evidence>
<keyword evidence="2" id="KW-1185">Reference proteome</keyword>
<organism evidence="1 2">
    <name type="scientific">Dermacentor silvarum</name>
    <name type="common">Tick</name>
    <dbReference type="NCBI Taxonomy" id="543639"/>
    <lineage>
        <taxon>Eukaryota</taxon>
        <taxon>Metazoa</taxon>
        <taxon>Ecdysozoa</taxon>
        <taxon>Arthropoda</taxon>
        <taxon>Chelicerata</taxon>
        <taxon>Arachnida</taxon>
        <taxon>Acari</taxon>
        <taxon>Parasitiformes</taxon>
        <taxon>Ixodida</taxon>
        <taxon>Ixodoidea</taxon>
        <taxon>Ixodidae</taxon>
        <taxon>Rhipicephalinae</taxon>
        <taxon>Dermacentor</taxon>
    </lineage>
</organism>
<dbReference type="Proteomes" id="UP000821865">
    <property type="component" value="Chromosome 1"/>
</dbReference>
<gene>
    <name evidence="1" type="ORF">HPB49_004029</name>
</gene>